<evidence type="ECO:0000256" key="1">
    <source>
        <dbReference type="SAM" id="Phobius"/>
    </source>
</evidence>
<dbReference type="KEGG" id="sdyn:Mal52_28030"/>
<gene>
    <name evidence="2" type="ORF">Mal52_28030</name>
</gene>
<reference evidence="2 3" key="1">
    <citation type="submission" date="2019-02" db="EMBL/GenBank/DDBJ databases">
        <title>Deep-cultivation of Planctomycetes and their phenomic and genomic characterization uncovers novel biology.</title>
        <authorList>
            <person name="Wiegand S."/>
            <person name="Jogler M."/>
            <person name="Boedeker C."/>
            <person name="Pinto D."/>
            <person name="Vollmers J."/>
            <person name="Rivas-Marin E."/>
            <person name="Kohn T."/>
            <person name="Peeters S.H."/>
            <person name="Heuer A."/>
            <person name="Rast P."/>
            <person name="Oberbeckmann S."/>
            <person name="Bunk B."/>
            <person name="Jeske O."/>
            <person name="Meyerdierks A."/>
            <person name="Storesund J.E."/>
            <person name="Kallscheuer N."/>
            <person name="Luecker S."/>
            <person name="Lage O.M."/>
            <person name="Pohl T."/>
            <person name="Merkel B.J."/>
            <person name="Hornburger P."/>
            <person name="Mueller R.-W."/>
            <person name="Bruemmer F."/>
            <person name="Labrenz M."/>
            <person name="Spormann A.M."/>
            <person name="Op den Camp H."/>
            <person name="Overmann J."/>
            <person name="Amann R."/>
            <person name="Jetten M.S.M."/>
            <person name="Mascher T."/>
            <person name="Medema M.H."/>
            <person name="Devos D.P."/>
            <person name="Kaster A.-K."/>
            <person name="Ovreas L."/>
            <person name="Rohde M."/>
            <person name="Galperin M.Y."/>
            <person name="Jogler C."/>
        </authorList>
    </citation>
    <scope>NUCLEOTIDE SEQUENCE [LARGE SCALE GENOMIC DNA]</scope>
    <source>
        <strain evidence="2 3">Mal52</strain>
    </source>
</reference>
<feature type="transmembrane region" description="Helical" evidence="1">
    <location>
        <begin position="41"/>
        <end position="62"/>
    </location>
</feature>
<dbReference type="AlphaFoldDB" id="A0A517ZPB7"/>
<keyword evidence="3" id="KW-1185">Reference proteome</keyword>
<protein>
    <submittedName>
        <fullName evidence="2">Uncharacterized protein</fullName>
    </submittedName>
</protein>
<keyword evidence="1" id="KW-0472">Membrane</keyword>
<organism evidence="2 3">
    <name type="scientific">Symmachiella dynata</name>
    <dbReference type="NCBI Taxonomy" id="2527995"/>
    <lineage>
        <taxon>Bacteria</taxon>
        <taxon>Pseudomonadati</taxon>
        <taxon>Planctomycetota</taxon>
        <taxon>Planctomycetia</taxon>
        <taxon>Planctomycetales</taxon>
        <taxon>Planctomycetaceae</taxon>
        <taxon>Symmachiella</taxon>
    </lineage>
</organism>
<proteinExistence type="predicted"/>
<sequence>MKVFLEKHLPILLGIVVSITHYVFCAGFRPPNTSVELLGAVISVSGIAVGFLAAAQSILLSIEDSKIIQHLRKTDRYESVMDKIDFAMMSSFVMAIVSGLGLLKDFSNEQWPHWAVSLWMGLLACTVVSCWSVIRIFKKLLRFPR</sequence>
<keyword evidence="1" id="KW-1133">Transmembrane helix</keyword>
<dbReference type="RefSeq" id="WP_145376699.1">
    <property type="nucleotide sequence ID" value="NZ_CP036276.1"/>
</dbReference>
<evidence type="ECO:0000313" key="2">
    <source>
        <dbReference type="EMBL" id="QDU44324.1"/>
    </source>
</evidence>
<dbReference type="Proteomes" id="UP000319383">
    <property type="component" value="Chromosome"/>
</dbReference>
<evidence type="ECO:0000313" key="3">
    <source>
        <dbReference type="Proteomes" id="UP000319383"/>
    </source>
</evidence>
<feature type="transmembrane region" description="Helical" evidence="1">
    <location>
        <begin position="83"/>
        <end position="102"/>
    </location>
</feature>
<feature type="transmembrane region" description="Helical" evidence="1">
    <location>
        <begin position="114"/>
        <end position="137"/>
    </location>
</feature>
<dbReference type="EMBL" id="CP036276">
    <property type="protein sequence ID" value="QDU44324.1"/>
    <property type="molecule type" value="Genomic_DNA"/>
</dbReference>
<accession>A0A517ZPB7</accession>
<name>A0A517ZPB7_9PLAN</name>
<keyword evidence="1" id="KW-0812">Transmembrane</keyword>